<keyword evidence="3" id="KW-1185">Reference proteome</keyword>
<name>A0ABP5U805_9ACTN</name>
<dbReference type="PANTHER" id="PTHR38030">
    <property type="entry name" value="PROTOPORPHYRINOGEN IX DEHYDROGENASE [MENAQUINONE]"/>
    <property type="match status" value="1"/>
</dbReference>
<reference evidence="3" key="1">
    <citation type="journal article" date="2019" name="Int. J. Syst. Evol. Microbiol.">
        <title>The Global Catalogue of Microorganisms (GCM) 10K type strain sequencing project: providing services to taxonomists for standard genome sequencing and annotation.</title>
        <authorList>
            <consortium name="The Broad Institute Genomics Platform"/>
            <consortium name="The Broad Institute Genome Sequencing Center for Infectious Disease"/>
            <person name="Wu L."/>
            <person name="Ma J."/>
        </authorList>
    </citation>
    <scope>NUCLEOTIDE SEQUENCE [LARGE SCALE GENOMIC DNA]</scope>
    <source>
        <strain evidence="3">JCM 3272</strain>
    </source>
</reference>
<sequence>MHVLVTAASKHGSTAEIAELIGAVLTKQGLGATVCAPDDVVGVDGYDAVVLGSAVYAGHWLDPAQRFAERHAAGLADRPVWLFSSGPIGDPPIPADHAVDARRVEAIAGPVEHRVFAGALHRARLGFAERALIAALRAPYGDFRDWEAVRQWAHGIADTITRQGTH</sequence>
<dbReference type="Pfam" id="PF12724">
    <property type="entry name" value="Flavodoxin_5"/>
    <property type="match status" value="1"/>
</dbReference>
<accession>A0ABP5U805</accession>
<dbReference type="EMBL" id="BAAARV010000073">
    <property type="protein sequence ID" value="GAA2371993.1"/>
    <property type="molecule type" value="Genomic_DNA"/>
</dbReference>
<organism evidence="2 3">
    <name type="scientific">Dactylosporangium salmoneum</name>
    <dbReference type="NCBI Taxonomy" id="53361"/>
    <lineage>
        <taxon>Bacteria</taxon>
        <taxon>Bacillati</taxon>
        <taxon>Actinomycetota</taxon>
        <taxon>Actinomycetes</taxon>
        <taxon>Micromonosporales</taxon>
        <taxon>Micromonosporaceae</taxon>
        <taxon>Dactylosporangium</taxon>
    </lineage>
</organism>
<dbReference type="InterPro" id="IPR026816">
    <property type="entry name" value="Flavodoxin_dom"/>
</dbReference>
<comment type="caution">
    <text evidence="2">The sequence shown here is derived from an EMBL/GenBank/DDBJ whole genome shotgun (WGS) entry which is preliminary data.</text>
</comment>
<proteinExistence type="predicted"/>
<dbReference type="InterPro" id="IPR052200">
    <property type="entry name" value="Protoporphyrinogen_IX_DH"/>
</dbReference>
<dbReference type="PANTHER" id="PTHR38030:SF2">
    <property type="entry name" value="PROTOPORPHYRINOGEN IX DEHYDROGENASE [QUINONE]"/>
    <property type="match status" value="1"/>
</dbReference>
<gene>
    <name evidence="2" type="ORF">GCM10010170_073980</name>
</gene>
<dbReference type="RefSeq" id="WP_344617267.1">
    <property type="nucleotide sequence ID" value="NZ_BAAARV010000073.1"/>
</dbReference>
<dbReference type="InterPro" id="IPR029039">
    <property type="entry name" value="Flavoprotein-like_sf"/>
</dbReference>
<evidence type="ECO:0000313" key="3">
    <source>
        <dbReference type="Proteomes" id="UP001501444"/>
    </source>
</evidence>
<protein>
    <submittedName>
        <fullName evidence="2">Flavodoxin domain-containing protein</fullName>
    </submittedName>
</protein>
<evidence type="ECO:0000313" key="2">
    <source>
        <dbReference type="EMBL" id="GAA2371993.1"/>
    </source>
</evidence>
<dbReference type="SUPFAM" id="SSF52218">
    <property type="entry name" value="Flavoproteins"/>
    <property type="match status" value="1"/>
</dbReference>
<dbReference type="Proteomes" id="UP001501444">
    <property type="component" value="Unassembled WGS sequence"/>
</dbReference>
<feature type="domain" description="Flavodoxin" evidence="1">
    <location>
        <begin position="5"/>
        <end position="138"/>
    </location>
</feature>
<evidence type="ECO:0000259" key="1">
    <source>
        <dbReference type="Pfam" id="PF12724"/>
    </source>
</evidence>
<dbReference type="Gene3D" id="3.40.50.360">
    <property type="match status" value="1"/>
</dbReference>